<evidence type="ECO:0000256" key="7">
    <source>
        <dbReference type="ARBA" id="ARBA00022729"/>
    </source>
</evidence>
<feature type="domain" description="Trimeric autotransporter adhesin YadA-like C-terminal membrane anchor" evidence="12">
    <location>
        <begin position="2214"/>
        <end position="2274"/>
    </location>
</feature>
<evidence type="ECO:0000256" key="4">
    <source>
        <dbReference type="ARBA" id="ARBA00022448"/>
    </source>
</evidence>
<evidence type="ECO:0000256" key="3">
    <source>
        <dbReference type="ARBA" id="ARBA00005848"/>
    </source>
</evidence>
<feature type="domain" description="Trimeric autotransporter adhesin YadA-like stalk" evidence="14">
    <location>
        <begin position="2150"/>
        <end position="2188"/>
    </location>
</feature>
<feature type="domain" description="Trimeric autotransporter adhesin YadA-like stalk" evidence="14">
    <location>
        <begin position="584"/>
        <end position="624"/>
    </location>
</feature>
<dbReference type="GO" id="GO:0015031">
    <property type="term" value="P:protein transport"/>
    <property type="evidence" value="ECO:0007669"/>
    <property type="project" value="UniProtKB-KW"/>
</dbReference>
<dbReference type="GO" id="GO:0009986">
    <property type="term" value="C:cell surface"/>
    <property type="evidence" value="ECO:0007669"/>
    <property type="project" value="UniProtKB-SubCell"/>
</dbReference>
<dbReference type="Gene3D" id="2.20.70.140">
    <property type="match status" value="4"/>
</dbReference>
<dbReference type="SUPFAM" id="SSF101967">
    <property type="entry name" value="Adhesin YadA, collagen-binding domain"/>
    <property type="match status" value="9"/>
</dbReference>
<evidence type="ECO:0000256" key="1">
    <source>
        <dbReference type="ARBA" id="ARBA00004241"/>
    </source>
</evidence>
<dbReference type="OrthoDB" id="5672862at2"/>
<name>A0A4R6VK70_9PAST</name>
<feature type="domain" description="Trimeric autotransporter adhesin YadA-like stalk" evidence="14">
    <location>
        <begin position="1729"/>
        <end position="1770"/>
    </location>
</feature>
<evidence type="ECO:0000259" key="13">
    <source>
        <dbReference type="Pfam" id="PF05658"/>
    </source>
</evidence>
<feature type="domain" description="Trimeric autotransporter adhesin YadA-like head" evidence="13">
    <location>
        <begin position="248"/>
        <end position="269"/>
    </location>
</feature>
<keyword evidence="8" id="KW-0653">Protein transport</keyword>
<feature type="domain" description="ESPR" evidence="15">
    <location>
        <begin position="1"/>
        <end position="45"/>
    </location>
</feature>
<dbReference type="InterPro" id="IPR008640">
    <property type="entry name" value="Adhesin_Head_dom"/>
</dbReference>
<evidence type="ECO:0000313" key="16">
    <source>
        <dbReference type="EMBL" id="TDQ58949.1"/>
    </source>
</evidence>
<evidence type="ECO:0000256" key="11">
    <source>
        <dbReference type="SAM" id="Coils"/>
    </source>
</evidence>
<evidence type="ECO:0000256" key="10">
    <source>
        <dbReference type="ARBA" id="ARBA00023237"/>
    </source>
</evidence>
<keyword evidence="5" id="KW-1134">Transmembrane beta strand</keyword>
<keyword evidence="10" id="KW-0998">Cell outer membrane</keyword>
<feature type="coiled-coil region" evidence="11">
    <location>
        <begin position="631"/>
        <end position="658"/>
    </location>
</feature>
<keyword evidence="7" id="KW-0732">Signal</keyword>
<evidence type="ECO:0000256" key="9">
    <source>
        <dbReference type="ARBA" id="ARBA00023136"/>
    </source>
</evidence>
<keyword evidence="4" id="KW-0813">Transport</keyword>
<organism evidence="16 17">
    <name type="scientific">Mesocricetibacter intestinalis</name>
    <dbReference type="NCBI Taxonomy" id="1521930"/>
    <lineage>
        <taxon>Bacteria</taxon>
        <taxon>Pseudomonadati</taxon>
        <taxon>Pseudomonadota</taxon>
        <taxon>Gammaproteobacteria</taxon>
        <taxon>Pasteurellales</taxon>
        <taxon>Pasteurellaceae</taxon>
        <taxon>Mesocricetibacter</taxon>
    </lineage>
</organism>
<feature type="domain" description="Trimeric autotransporter adhesin YadA-like head" evidence="13">
    <location>
        <begin position="410"/>
        <end position="435"/>
    </location>
</feature>
<dbReference type="SUPFAM" id="SSF54523">
    <property type="entry name" value="Pili subunits"/>
    <property type="match status" value="1"/>
</dbReference>
<evidence type="ECO:0000256" key="8">
    <source>
        <dbReference type="ARBA" id="ARBA00022927"/>
    </source>
</evidence>
<dbReference type="InterPro" id="IPR005594">
    <property type="entry name" value="YadA_C"/>
</dbReference>
<feature type="domain" description="Trimeric autotransporter adhesin YadA-like stalk" evidence="14">
    <location>
        <begin position="2043"/>
        <end position="2069"/>
    </location>
</feature>
<keyword evidence="6" id="KW-0812">Transmembrane</keyword>
<dbReference type="Gene3D" id="2.150.10.10">
    <property type="entry name" value="Serralysin-like metalloprotease, C-terminal"/>
    <property type="match status" value="4"/>
</dbReference>
<dbReference type="Pfam" id="PF03895">
    <property type="entry name" value="YadA_anchor"/>
    <property type="match status" value="1"/>
</dbReference>
<protein>
    <submittedName>
        <fullName evidence="16">Trimeric autotransporter adhesin</fullName>
    </submittedName>
</protein>
<feature type="domain" description="Trimeric autotransporter adhesin YadA-like stalk" evidence="14">
    <location>
        <begin position="1409"/>
        <end position="1449"/>
    </location>
</feature>
<feature type="domain" description="Trimeric autotransporter adhesin YadA-like head" evidence="13">
    <location>
        <begin position="365"/>
        <end position="391"/>
    </location>
</feature>
<feature type="domain" description="Trimeric autotransporter adhesin YadA-like head" evidence="13">
    <location>
        <begin position="217"/>
        <end position="242"/>
    </location>
</feature>
<dbReference type="Gene3D" id="3.30.1300.30">
    <property type="entry name" value="GSPII I/J protein-like"/>
    <property type="match status" value="1"/>
</dbReference>
<dbReference type="GO" id="GO:0009279">
    <property type="term" value="C:cell outer membrane"/>
    <property type="evidence" value="ECO:0007669"/>
    <property type="project" value="UniProtKB-SubCell"/>
</dbReference>
<dbReference type="InterPro" id="IPR024973">
    <property type="entry name" value="ESPR"/>
</dbReference>
<sequence length="2345" mass="239555">MNSIYKVIWSFSKGTYIVTSEFTKSKGKTKSKKTALALASVLTAAIPAVSPMLGGGLAVGAGALLISQNVEAAAQTNNSAKGIAIGSSYSGKSYPASAEGGDAWGIAIGGQATSTGVDGAIALGSKSSAHNAQAIAMGFETHVTGNQSVALGANVKIAGEGTVGIGGDDLAGFAKTEADKYYTELSGMDGPSKLKYNSRGYGTYDSKTRKITTNVSSGHGAVFVGAMSYASANGSTALGAYSDSKSDLSTAIGFGAIADKSGSVALGAASITDKNAAQVSNYDIHNHTYSFAGKTHDSGSIVSVGRAGKERQIINLAPGNISANSTDAVNGSQLYALTQAIEKISYLSVNSTAGGNTSNRYNDGAKALKSIAIGPYAKTNAEGAIALGFNASAAANANGSVAIGQGSKTSALNAIALGFQASASVEGGIALGNGSKAETAKTAGYDPVTKMNSVNTSGVWKSTTGTVSVGDGANITRQISGVAAGSADTDAVNIAQLKSLSTQVDKALAKETDISAENTNIKVKENGTNASGGKKFQLGLANNLNLTDTGSLTIGTTLLNQTGLSLGAGNPSITTTGINAGNKKITALANGTDANDGVNFSQLNATNTNVTNLGNNLTNLNTKVDGLGTNVSNLSDNLKNLNGNVENLNTTISNLGNTYAKKDFSNLDNGAKEFITSLVSAEGSNGIQVTTTTDANKNKKFQIGLDNATKTALDNAGKGLHSFTLGADSAGTAAGINISKDNARLDIVGINEVKTSVDGNKINVDLAQTAKDKINNAADKNLSNLSDAGKTQVKDLTKDAVKVVGNNGLEVKTKDDNGNRTYTLSLDNATQNQLKKEETVLKGDNIEVTEGVNNSSGKSFTVALAKNINLTAAGSVTLGNSVLNATGLYLGNNMPSITTSGINAANKTISNLAAGTQDSDAVNLSQLKATNSNLTNLGNKVDGINTTLNNLSSTKANKDLSDINDAGKAVISGLVAATGTDEIKVTTNTDNSTKVKTFEIGLSDSAKAALNKANSSLQSFILGADAEAKAAGINLSKESNRVDIVGVNDITTSVNGSKIHIELAQNTKTKLENAATKDLDNLSDNGKNQIKNLSKDAIKVANGTGLALNTSNAANGSLTYTLGLDDKTQAQLKKEESVIKGSNIEVTEGTNDSGAKSFTVALAKQVNLTSDGSLTIGNTLLNSSGLSLGNGKPSITLSGIDAGDMKITNLTAGTADKDAVNFAQLNATNSNLSNLSNKVDNLDTGIKNLGSKADKNLSNIDDAGKGVITGLISATGSNGIEVTTSTDNATKSKNFSISLDNATKASLAKADAGMNFSGDSGQFNQALNSTLNVSGGITDKAKLTDNNLGVIAENGKLAIKLAKDIKLGENGSLSAAQTTIGPNGISTDKVAVNGGATIDKSGIDMAKGKISNVSAATDDNDVVNYKQLKEATASGGTALQNFTVGADAAAGNGGINISKNNTRFDIIGKNANENIVTAVEGNKISLDLSDKTKARLATLENNAAASPISYVDDKGNPVVKIGDSFYPAGTTLDKEGKPVSIAKDGTSNAAEALSKDQADKVALKAGDTSPRQITNVANGIDGKFATMATPAITAEKARELVANTQGLLSKSGTDLNKAVTVADLQAVAQAGLDFTGDSGTKVHRALGNALNIKGGITDANMLTDNNIGVIANGSDGLQLKLAKNIQLGADGSLKAANTTINQDGINTNQLKITDGPSLSNQGIDMANGKISNVAAGTEDNDVVNYKQLKDVASTAGSALKELTISTDNQDKIKLDKNNATLSVTGGAKGELTDNNIGVKVSNNGLSVKLAKDLDLGANGSLKAGNTMVDKDGVSVGTTKLNQEGLSVGNSTLGSDGLKISGGPSVTKQGIDAGNKVIGNIAEGVKELDAVNKGQLDKAIATVKSDTAGKLDKVESKITDLNTKVDQGINFGGDKPGESINKKMGETLDIVGGADPTKLSEKNIGVVAKDGKLQVKLAQNIDLGDKGTLRAGNSQIGSQGIEVKDAKGDRFVMDSDGFSFRNANNEVVKAPSLKKNGIDAAGTKITQLAAGEISATSQDAVNGSQLHGIIDKGMSFGGDNKVAISQKLGGQLNIVGGADVNNLSRNNIGVVAENGQLNVRLAKNIDLSPTGSLTTGNVSLSAAGLNNGGQRLTNIGAGSADSDAANMGQLRSVQRQIHQTGDSINRLGRDIAHTRSESRTIGALSASLAALHPLQFDKDRPNQAMVGVGFYKEKYALAVGLAHHFNEDVMMTAGVSLGDGRKGKSQAMANLGLSFRFGEDRNKKSPVIDVNNSVNKGYSNAATIQVMQNRINQLSKENQVQKAKMDAMEKRLQRLEKLVGNLAAQK</sequence>
<dbReference type="Gene3D" id="1.20.5.170">
    <property type="match status" value="2"/>
</dbReference>
<evidence type="ECO:0000259" key="14">
    <source>
        <dbReference type="Pfam" id="PF05662"/>
    </source>
</evidence>
<keyword evidence="17" id="KW-1185">Reference proteome</keyword>
<feature type="domain" description="Trimeric autotransporter adhesin YadA-like stalk" evidence="14">
    <location>
        <begin position="312"/>
        <end position="343"/>
    </location>
</feature>
<dbReference type="Proteomes" id="UP000295657">
    <property type="component" value="Unassembled WGS sequence"/>
</dbReference>
<reference evidence="16 17" key="1">
    <citation type="submission" date="2019-03" db="EMBL/GenBank/DDBJ databases">
        <title>Genomic Encyclopedia of Type Strains, Phase IV (KMG-IV): sequencing the most valuable type-strain genomes for metagenomic binning, comparative biology and taxonomic classification.</title>
        <authorList>
            <person name="Goeker M."/>
        </authorList>
    </citation>
    <scope>NUCLEOTIDE SEQUENCE [LARGE SCALE GENOMIC DNA]</scope>
    <source>
        <strain evidence="16 17">DSM 28403</strain>
    </source>
</reference>
<feature type="domain" description="Trimeric autotransporter adhesin YadA-like stalk" evidence="14">
    <location>
        <begin position="909"/>
        <end position="948"/>
    </location>
</feature>
<feature type="domain" description="Trimeric autotransporter adhesin YadA-like stalk" evidence="14">
    <location>
        <begin position="1206"/>
        <end position="1242"/>
    </location>
</feature>
<dbReference type="InterPro" id="IPR011049">
    <property type="entry name" value="Serralysin-like_metalloprot_C"/>
</dbReference>
<evidence type="ECO:0000256" key="2">
    <source>
        <dbReference type="ARBA" id="ARBA00004442"/>
    </source>
</evidence>
<comment type="similarity">
    <text evidence="3">Belongs to the autotransporter-2 (AT-2) (TC 1.B.40) family.</text>
</comment>
<dbReference type="RefSeq" id="WP_133543571.1">
    <property type="nucleotide sequence ID" value="NZ_SNYQ01000002.1"/>
</dbReference>
<feature type="coiled-coil region" evidence="11">
    <location>
        <begin position="2303"/>
        <end position="2344"/>
    </location>
</feature>
<dbReference type="Pfam" id="PF05658">
    <property type="entry name" value="YadA_head"/>
    <property type="match status" value="5"/>
</dbReference>
<proteinExistence type="inferred from homology"/>
<evidence type="ECO:0000259" key="12">
    <source>
        <dbReference type="Pfam" id="PF03895"/>
    </source>
</evidence>
<evidence type="ECO:0000256" key="6">
    <source>
        <dbReference type="ARBA" id="ARBA00022692"/>
    </source>
</evidence>
<dbReference type="Gene3D" id="1.20.5.2280">
    <property type="match status" value="3"/>
</dbReference>
<dbReference type="EMBL" id="SNYQ01000002">
    <property type="protein sequence ID" value="TDQ58949.1"/>
    <property type="molecule type" value="Genomic_DNA"/>
</dbReference>
<feature type="domain" description="Trimeric autotransporter adhesin YadA-like stalk" evidence="14">
    <location>
        <begin position="478"/>
        <end position="515"/>
    </location>
</feature>
<dbReference type="Pfam" id="PF13018">
    <property type="entry name" value="ESPR"/>
    <property type="match status" value="1"/>
</dbReference>
<evidence type="ECO:0000259" key="15">
    <source>
        <dbReference type="Pfam" id="PF13018"/>
    </source>
</evidence>
<comment type="caution">
    <text evidence="16">The sequence shown here is derived from an EMBL/GenBank/DDBJ whole genome shotgun (WGS) entry which is preliminary data.</text>
</comment>
<gene>
    <name evidence="16" type="ORF">EDC45_0741</name>
</gene>
<evidence type="ECO:0000256" key="5">
    <source>
        <dbReference type="ARBA" id="ARBA00022452"/>
    </source>
</evidence>
<dbReference type="Pfam" id="PF05662">
    <property type="entry name" value="YadA_stalk"/>
    <property type="match status" value="10"/>
</dbReference>
<comment type="subcellular location">
    <subcellularLocation>
        <location evidence="2">Cell outer membrane</location>
    </subcellularLocation>
    <subcellularLocation>
        <location evidence="1">Cell surface</location>
    </subcellularLocation>
</comment>
<keyword evidence="11" id="KW-0175">Coiled coil</keyword>
<dbReference type="InterPro" id="IPR008635">
    <property type="entry name" value="Coiled_stalk_dom"/>
</dbReference>
<evidence type="ECO:0000313" key="17">
    <source>
        <dbReference type="Proteomes" id="UP000295657"/>
    </source>
</evidence>
<feature type="domain" description="Trimeric autotransporter adhesin YadA-like stalk" evidence="14">
    <location>
        <begin position="1877"/>
        <end position="1912"/>
    </location>
</feature>
<feature type="domain" description="Trimeric autotransporter adhesin YadA-like head" evidence="13">
    <location>
        <begin position="132"/>
        <end position="154"/>
    </location>
</feature>
<keyword evidence="9" id="KW-0472">Membrane</keyword>
<dbReference type="InterPro" id="IPR045584">
    <property type="entry name" value="Pilin-like"/>
</dbReference>
<accession>A0A4R6VK70</accession>
<dbReference type="Gene3D" id="6.10.250.2040">
    <property type="match status" value="1"/>
</dbReference>